<dbReference type="Pfam" id="PF00728">
    <property type="entry name" value="Glyco_hydro_20"/>
    <property type="match status" value="1"/>
</dbReference>
<name>A0A914WNU3_9BILA</name>
<dbReference type="PANTHER" id="PTHR21040">
    <property type="entry name" value="BCDNA.GH04120"/>
    <property type="match status" value="1"/>
</dbReference>
<evidence type="ECO:0000256" key="3">
    <source>
        <dbReference type="ARBA" id="ARBA00012663"/>
    </source>
</evidence>
<dbReference type="InterPro" id="IPR015883">
    <property type="entry name" value="Glyco_hydro_20_cat"/>
</dbReference>
<evidence type="ECO:0000259" key="7">
    <source>
        <dbReference type="Pfam" id="PF00728"/>
    </source>
</evidence>
<keyword evidence="6" id="KW-0732">Signal</keyword>
<reference evidence="9" key="1">
    <citation type="submission" date="2022-11" db="UniProtKB">
        <authorList>
            <consortium name="WormBaseParasite"/>
        </authorList>
    </citation>
    <scope>IDENTIFICATION</scope>
</reference>
<feature type="domain" description="Glycoside hydrolase family 20 catalytic" evidence="7">
    <location>
        <begin position="141"/>
        <end position="290"/>
    </location>
</feature>
<dbReference type="InterPro" id="IPR038901">
    <property type="entry name" value="HEXDC-like"/>
</dbReference>
<feature type="signal peptide" evidence="6">
    <location>
        <begin position="1"/>
        <end position="26"/>
    </location>
</feature>
<dbReference type="CDD" id="cd06565">
    <property type="entry name" value="GH20_GcnA-like"/>
    <property type="match status" value="1"/>
</dbReference>
<feature type="compositionally biased region" description="Basic and acidic residues" evidence="5">
    <location>
        <begin position="58"/>
        <end position="72"/>
    </location>
</feature>
<dbReference type="EC" id="3.2.1.52" evidence="3"/>
<evidence type="ECO:0000256" key="6">
    <source>
        <dbReference type="SAM" id="SignalP"/>
    </source>
</evidence>
<dbReference type="InterPro" id="IPR017853">
    <property type="entry name" value="GH"/>
</dbReference>
<keyword evidence="4" id="KW-0378">Hydrolase</keyword>
<feature type="chain" id="PRO_5036765290" description="beta-N-acetylhexosaminidase" evidence="6">
    <location>
        <begin position="27"/>
        <end position="599"/>
    </location>
</feature>
<comment type="similarity">
    <text evidence="2">Belongs to the glycosyl hydrolase 20 family.</text>
</comment>
<dbReference type="Gene3D" id="3.20.20.80">
    <property type="entry name" value="Glycosidases"/>
    <property type="match status" value="1"/>
</dbReference>
<evidence type="ECO:0000256" key="4">
    <source>
        <dbReference type="ARBA" id="ARBA00022801"/>
    </source>
</evidence>
<evidence type="ECO:0000256" key="2">
    <source>
        <dbReference type="ARBA" id="ARBA00006285"/>
    </source>
</evidence>
<sequence length="599" mass="69272">MLLTGERSRAWRMPVCVLLLLLCAVSFYIQLSSPFADERIVKLSEFSGEQQQIFDPNGDLKWKPGAKEDTPERAPSWWRSQTDDADLELPVKLVHLDLKGAAPRVDYLRQLFPLLRKLGATGLLIEYEDMFPYSGNLSVIRSGQSYTSDDISTIIKVARMNHLDVVPLVQTFGHMEWLLKHEEFRDIRELEGDATVICPTAPRAWMVIKDLLRQVRQLHPSVTMFHIGSDEAWHVGEDERCQKALTERYHDSKMELMLAHVTRTARFLKRELKIERVLMWNDMFSETDVLLMNKSRLGELLEPVVWGYARDVNAPGYFPEGMFDRYSEVFQRLWLGSAFKGANGPSQSYIDVNRYLETQESYMRLLSDNRRTLAGRTVGIVLTGWQRYDHFASLCELLPVGIPSLATALLFLGDKRTVRRDDLQERVRRILSCSERGGVNWPAAYSSDPLLYTPPESTVFMQCAFPGSDLYDLIERLRYDKLQVDSFFNDPTVQGWMGEYQLSRRYGSKYRARKQSEAARELLDRLARIESQLRTSLRAIFYSDTVDEWMYSNIRSPLHQLQNFIVRAERILNMSSFPSRPLPRLPSPSTVLKRNDVLS</sequence>
<dbReference type="WBParaSite" id="PSAMB.scaffold4614size14070.g24745.t1">
    <property type="protein sequence ID" value="PSAMB.scaffold4614size14070.g24745.t1"/>
    <property type="gene ID" value="PSAMB.scaffold4614size14070.g24745"/>
</dbReference>
<keyword evidence="8" id="KW-1185">Reference proteome</keyword>
<dbReference type="Proteomes" id="UP000887566">
    <property type="component" value="Unplaced"/>
</dbReference>
<proteinExistence type="inferred from homology"/>
<evidence type="ECO:0000256" key="5">
    <source>
        <dbReference type="SAM" id="MobiDB-lite"/>
    </source>
</evidence>
<accession>A0A914WNU3</accession>
<evidence type="ECO:0000256" key="1">
    <source>
        <dbReference type="ARBA" id="ARBA00001231"/>
    </source>
</evidence>
<dbReference type="AlphaFoldDB" id="A0A914WNU3"/>
<dbReference type="GO" id="GO:0004563">
    <property type="term" value="F:beta-N-acetylhexosaminidase activity"/>
    <property type="evidence" value="ECO:0007669"/>
    <property type="project" value="UniProtKB-EC"/>
</dbReference>
<protein>
    <recommendedName>
        <fullName evidence="3">beta-N-acetylhexosaminidase</fullName>
        <ecNumber evidence="3">3.2.1.52</ecNumber>
    </recommendedName>
</protein>
<comment type="catalytic activity">
    <reaction evidence="1">
        <text>Hydrolysis of terminal non-reducing N-acetyl-D-hexosamine residues in N-acetyl-beta-D-hexosaminides.</text>
        <dbReference type="EC" id="3.2.1.52"/>
    </reaction>
</comment>
<evidence type="ECO:0000313" key="8">
    <source>
        <dbReference type="Proteomes" id="UP000887566"/>
    </source>
</evidence>
<dbReference type="SUPFAM" id="SSF51445">
    <property type="entry name" value="(Trans)glycosidases"/>
    <property type="match status" value="1"/>
</dbReference>
<organism evidence="8 9">
    <name type="scientific">Plectus sambesii</name>
    <dbReference type="NCBI Taxonomy" id="2011161"/>
    <lineage>
        <taxon>Eukaryota</taxon>
        <taxon>Metazoa</taxon>
        <taxon>Ecdysozoa</taxon>
        <taxon>Nematoda</taxon>
        <taxon>Chromadorea</taxon>
        <taxon>Plectida</taxon>
        <taxon>Plectina</taxon>
        <taxon>Plectoidea</taxon>
        <taxon>Plectidae</taxon>
        <taxon>Plectus</taxon>
    </lineage>
</organism>
<dbReference type="PANTHER" id="PTHR21040:SF12">
    <property type="entry name" value="BETA-N-ACETYLHEXOSAMINIDASE"/>
    <property type="match status" value="1"/>
</dbReference>
<dbReference type="GO" id="GO:0005975">
    <property type="term" value="P:carbohydrate metabolic process"/>
    <property type="evidence" value="ECO:0007669"/>
    <property type="project" value="InterPro"/>
</dbReference>
<evidence type="ECO:0000313" key="9">
    <source>
        <dbReference type="WBParaSite" id="PSAMB.scaffold4614size14070.g24745.t1"/>
    </source>
</evidence>
<feature type="region of interest" description="Disordered" evidence="5">
    <location>
        <begin position="56"/>
        <end position="77"/>
    </location>
</feature>